<evidence type="ECO:0000256" key="11">
    <source>
        <dbReference type="PROSITE-ProRule" id="PRU10061"/>
    </source>
</evidence>
<dbReference type="Pfam" id="PF00331">
    <property type="entry name" value="Glyco_hydro_10"/>
    <property type="match status" value="2"/>
</dbReference>
<dbReference type="InterPro" id="IPR044846">
    <property type="entry name" value="GH10"/>
</dbReference>
<dbReference type="PANTHER" id="PTHR31490">
    <property type="entry name" value="GLYCOSYL HYDROLASE"/>
    <property type="match status" value="1"/>
</dbReference>
<dbReference type="InterPro" id="IPR017853">
    <property type="entry name" value="GH"/>
</dbReference>
<dbReference type="EMBL" id="JBHUDZ010000005">
    <property type="protein sequence ID" value="MFD1602105.1"/>
    <property type="molecule type" value="Genomic_DNA"/>
</dbReference>
<dbReference type="InterPro" id="IPR031158">
    <property type="entry name" value="GH10_AS"/>
</dbReference>
<evidence type="ECO:0000313" key="14">
    <source>
        <dbReference type="Proteomes" id="UP001597138"/>
    </source>
</evidence>
<dbReference type="Pfam" id="PF02018">
    <property type="entry name" value="CBM_4_9"/>
    <property type="match status" value="2"/>
</dbReference>
<dbReference type="Gene3D" id="3.20.20.80">
    <property type="entry name" value="Glycosidases"/>
    <property type="match status" value="2"/>
</dbReference>
<evidence type="ECO:0000256" key="2">
    <source>
        <dbReference type="ARBA" id="ARBA00007495"/>
    </source>
</evidence>
<evidence type="ECO:0000256" key="8">
    <source>
        <dbReference type="ARBA" id="ARBA00023277"/>
    </source>
</evidence>
<accession>A0ABW4HAJ1</accession>
<keyword evidence="6" id="KW-0677">Repeat</keyword>
<dbReference type="Proteomes" id="UP001597138">
    <property type="component" value="Unassembled WGS sequence"/>
</dbReference>
<dbReference type="SUPFAM" id="SSF51445">
    <property type="entry name" value="(Trans)glycosidases"/>
    <property type="match status" value="1"/>
</dbReference>
<comment type="caution">
    <text evidence="13">The sequence shown here is derived from an EMBL/GenBank/DDBJ whole genome shotgun (WGS) entry which is preliminary data.</text>
</comment>
<evidence type="ECO:0000256" key="4">
    <source>
        <dbReference type="ARBA" id="ARBA00022651"/>
    </source>
</evidence>
<dbReference type="Gene3D" id="2.60.120.260">
    <property type="entry name" value="Galactose-binding domain-like"/>
    <property type="match status" value="2"/>
</dbReference>
<dbReference type="InterPro" id="IPR003305">
    <property type="entry name" value="CenC_carb-bd"/>
</dbReference>
<keyword evidence="10" id="KW-0624">Polysaccharide degradation</keyword>
<evidence type="ECO:0000256" key="3">
    <source>
        <dbReference type="ARBA" id="ARBA00012590"/>
    </source>
</evidence>
<evidence type="ECO:0000256" key="10">
    <source>
        <dbReference type="ARBA" id="ARBA00023326"/>
    </source>
</evidence>
<comment type="catalytic activity">
    <reaction evidence="1">
        <text>Endohydrolysis of (1-&gt;4)-beta-D-xylosidic linkages in xylans.</text>
        <dbReference type="EC" id="3.2.1.8"/>
    </reaction>
</comment>
<feature type="active site" description="Nucleophile" evidence="11">
    <location>
        <position position="634"/>
    </location>
</feature>
<gene>
    <name evidence="13" type="ORF">ACFSC2_05060</name>
</gene>
<name>A0ABW4HAJ1_9FLAO</name>
<dbReference type="SUPFAM" id="SSF49785">
    <property type="entry name" value="Galactose-binding domain-like"/>
    <property type="match status" value="2"/>
</dbReference>
<comment type="similarity">
    <text evidence="2">Belongs to the glycosyl hydrolase 10 (cellulase F) family.</text>
</comment>
<evidence type="ECO:0000259" key="12">
    <source>
        <dbReference type="PROSITE" id="PS51760"/>
    </source>
</evidence>
<proteinExistence type="inferred from homology"/>
<dbReference type="PROSITE" id="PS51257">
    <property type="entry name" value="PROKAR_LIPOPROTEIN"/>
    <property type="match status" value="1"/>
</dbReference>
<protein>
    <recommendedName>
        <fullName evidence="3">endo-1,4-beta-xylanase</fullName>
        <ecNumber evidence="3">3.2.1.8</ecNumber>
    </recommendedName>
</protein>
<evidence type="ECO:0000256" key="5">
    <source>
        <dbReference type="ARBA" id="ARBA00022729"/>
    </source>
</evidence>
<dbReference type="PROSITE" id="PS00591">
    <property type="entry name" value="GH10_1"/>
    <property type="match status" value="1"/>
</dbReference>
<dbReference type="PANTHER" id="PTHR31490:SF88">
    <property type="entry name" value="BETA-XYLANASE"/>
    <property type="match status" value="1"/>
</dbReference>
<dbReference type="PROSITE" id="PS51760">
    <property type="entry name" value="GH10_2"/>
    <property type="match status" value="1"/>
</dbReference>
<sequence>MKYIKILPVIASSMLLFTACDDNLMEWEKDPEHGAVTGAELPLALVEKISRYEPLKNYSDFILGNGIGADLYMSDAAYRKIVNENFDEVTPGYAMKHGAMVNAKGEINFATMDAFIAETKKAGLTVFGHTLVWHSNQNASYLNGIIAPTVIPGSSGTNILDVAGLKSGAFTNWSRNNQGQGITVVDNAGLVANSKAVQLISSASSTNYWDLQLASPTVTVVSGHSYEVSFYIKSDKAGKGRISFSGLTNGYPWINWDGTGAAEAFVTSSQWKQVKFKLNASDFAVGSNSLKLNFDLGPLPNVTYLIDVNTLAVVDLDAATGPVNLISNGTFNSGITGWSKANGAADALSAAPAANAYEGSGAMKVVNATSTPTEQWRTQIQTTFTSALTAGKSYTISYMIRSEANGSVRCSSTPSSLASYQGDQTTTTTWKQIEWKITAKGGETGFGFDLGGAAGTYYIDNVLVTDGSSSGSGPTAPITIEKTDAEKSKIIGDAMTDWISKMMTHYKTSVFAWDVVNEPMKEDGTLRTGNEGETAADHFSWAKYLGKDFAVTAFKLARQYGNPSDKLFINDYNLESRLDKCDGLIEYVKYIESKGAQIDGIGTQMHIGLTTNKDQIVQMFQKLAASGKLIKISELDVRLGTNAPTVAQQASQAEMYQFVIDSYKKYIPKAQQYGVTIWGVSDNAKEHEFWLPDESPNLWDANYVRKHAYKGTADGLAGKDVSLGFSGELVKP</sequence>
<keyword evidence="5" id="KW-0732">Signal</keyword>
<keyword evidence="8" id="KW-0119">Carbohydrate metabolism</keyword>
<evidence type="ECO:0000256" key="1">
    <source>
        <dbReference type="ARBA" id="ARBA00000681"/>
    </source>
</evidence>
<evidence type="ECO:0000256" key="6">
    <source>
        <dbReference type="ARBA" id="ARBA00022737"/>
    </source>
</evidence>
<keyword evidence="14" id="KW-1185">Reference proteome</keyword>
<evidence type="ECO:0000256" key="9">
    <source>
        <dbReference type="ARBA" id="ARBA00023295"/>
    </source>
</evidence>
<evidence type="ECO:0000256" key="7">
    <source>
        <dbReference type="ARBA" id="ARBA00022801"/>
    </source>
</evidence>
<dbReference type="RefSeq" id="WP_379816653.1">
    <property type="nucleotide sequence ID" value="NZ_JBHUDZ010000005.1"/>
</dbReference>
<reference evidence="14" key="1">
    <citation type="journal article" date="2019" name="Int. J. Syst. Evol. Microbiol.">
        <title>The Global Catalogue of Microorganisms (GCM) 10K type strain sequencing project: providing services to taxonomists for standard genome sequencing and annotation.</title>
        <authorList>
            <consortium name="The Broad Institute Genomics Platform"/>
            <consortium name="The Broad Institute Genome Sequencing Center for Infectious Disease"/>
            <person name="Wu L."/>
            <person name="Ma J."/>
        </authorList>
    </citation>
    <scope>NUCLEOTIDE SEQUENCE [LARGE SCALE GENOMIC DNA]</scope>
    <source>
        <strain evidence="14">CCUG 70865</strain>
    </source>
</reference>
<evidence type="ECO:0000313" key="13">
    <source>
        <dbReference type="EMBL" id="MFD1602105.1"/>
    </source>
</evidence>
<keyword evidence="7" id="KW-0378">Hydrolase</keyword>
<dbReference type="EC" id="3.2.1.8" evidence="3"/>
<dbReference type="InterPro" id="IPR001000">
    <property type="entry name" value="GH10_dom"/>
</dbReference>
<keyword evidence="9" id="KW-0326">Glycosidase</keyword>
<feature type="domain" description="GH10" evidence="12">
    <location>
        <begin position="49"/>
        <end position="715"/>
    </location>
</feature>
<dbReference type="InterPro" id="IPR008979">
    <property type="entry name" value="Galactose-bd-like_sf"/>
</dbReference>
<keyword evidence="4" id="KW-0858">Xylan degradation</keyword>
<organism evidence="13 14">
    <name type="scientific">Flavobacterium artemisiae</name>
    <dbReference type="NCBI Taxonomy" id="2126556"/>
    <lineage>
        <taxon>Bacteria</taxon>
        <taxon>Pseudomonadati</taxon>
        <taxon>Bacteroidota</taxon>
        <taxon>Flavobacteriia</taxon>
        <taxon>Flavobacteriales</taxon>
        <taxon>Flavobacteriaceae</taxon>
        <taxon>Flavobacterium</taxon>
    </lineage>
</organism>
<dbReference type="SMART" id="SM00633">
    <property type="entry name" value="Glyco_10"/>
    <property type="match status" value="1"/>
</dbReference>